<name>A0A1E3P8A3_WICAA</name>
<feature type="chain" id="PRO_5009133736" evidence="1">
    <location>
        <begin position="21"/>
        <end position="156"/>
    </location>
</feature>
<evidence type="ECO:0000256" key="1">
    <source>
        <dbReference type="SAM" id="SignalP"/>
    </source>
</evidence>
<dbReference type="EMBL" id="KV454208">
    <property type="protein sequence ID" value="ODQ61639.1"/>
    <property type="molecule type" value="Genomic_DNA"/>
</dbReference>
<dbReference type="Proteomes" id="UP000094112">
    <property type="component" value="Unassembled WGS sequence"/>
</dbReference>
<reference evidence="2 3" key="1">
    <citation type="journal article" date="2016" name="Proc. Natl. Acad. Sci. U.S.A.">
        <title>Comparative genomics of biotechnologically important yeasts.</title>
        <authorList>
            <person name="Riley R."/>
            <person name="Haridas S."/>
            <person name="Wolfe K.H."/>
            <person name="Lopes M.R."/>
            <person name="Hittinger C.T."/>
            <person name="Goeker M."/>
            <person name="Salamov A.A."/>
            <person name="Wisecaver J.H."/>
            <person name="Long T.M."/>
            <person name="Calvey C.H."/>
            <person name="Aerts A.L."/>
            <person name="Barry K.W."/>
            <person name="Choi C."/>
            <person name="Clum A."/>
            <person name="Coughlan A.Y."/>
            <person name="Deshpande S."/>
            <person name="Douglass A.P."/>
            <person name="Hanson S.J."/>
            <person name="Klenk H.-P."/>
            <person name="LaButti K.M."/>
            <person name="Lapidus A."/>
            <person name="Lindquist E.A."/>
            <person name="Lipzen A.M."/>
            <person name="Meier-Kolthoff J.P."/>
            <person name="Ohm R.A."/>
            <person name="Otillar R.P."/>
            <person name="Pangilinan J.L."/>
            <person name="Peng Y."/>
            <person name="Rokas A."/>
            <person name="Rosa C.A."/>
            <person name="Scheuner C."/>
            <person name="Sibirny A.A."/>
            <person name="Slot J.C."/>
            <person name="Stielow J.B."/>
            <person name="Sun H."/>
            <person name="Kurtzman C.P."/>
            <person name="Blackwell M."/>
            <person name="Grigoriev I.V."/>
            <person name="Jeffries T.W."/>
        </authorList>
    </citation>
    <scope>NUCLEOTIDE SEQUENCE [LARGE SCALE GENOMIC DNA]</scope>
    <source>
        <strain evidence="3">ATCC 58044 / CBS 1984 / NCYC 433 / NRRL Y-366-8</strain>
    </source>
</reference>
<evidence type="ECO:0000313" key="3">
    <source>
        <dbReference type="Proteomes" id="UP000094112"/>
    </source>
</evidence>
<proteinExistence type="predicted"/>
<sequence length="156" mass="17901">MKSSFKIPISLLLLAIGVIASPLSIGIDALVTRPQNLTANEICFLFEYGTVYGEPGWFRFSIMSIQGEKQTLLRYDKSDAFQEVFVNHVDRELLIINGYDQDKDYCSTERTASFFRLVKKSLEGTLRMRSGPGCRSCRKKEPIEQLFELFCYNNVY</sequence>
<dbReference type="GeneID" id="30202551"/>
<keyword evidence="3" id="KW-1185">Reference proteome</keyword>
<evidence type="ECO:0000313" key="2">
    <source>
        <dbReference type="EMBL" id="ODQ61639.1"/>
    </source>
</evidence>
<organism evidence="2 3">
    <name type="scientific">Wickerhamomyces anomalus (strain ATCC 58044 / CBS 1984 / NCYC 433 / NRRL Y-366-8)</name>
    <name type="common">Yeast</name>
    <name type="synonym">Hansenula anomala</name>
    <dbReference type="NCBI Taxonomy" id="683960"/>
    <lineage>
        <taxon>Eukaryota</taxon>
        <taxon>Fungi</taxon>
        <taxon>Dikarya</taxon>
        <taxon>Ascomycota</taxon>
        <taxon>Saccharomycotina</taxon>
        <taxon>Saccharomycetes</taxon>
        <taxon>Phaffomycetales</taxon>
        <taxon>Wickerhamomycetaceae</taxon>
        <taxon>Wickerhamomyces</taxon>
    </lineage>
</organism>
<keyword evidence="1" id="KW-0732">Signal</keyword>
<protein>
    <submittedName>
        <fullName evidence="2">Uncharacterized protein</fullName>
    </submittedName>
</protein>
<feature type="signal peptide" evidence="1">
    <location>
        <begin position="1"/>
        <end position="20"/>
    </location>
</feature>
<accession>A0A1E3P8A3</accession>
<dbReference type="RefSeq" id="XP_019040846.1">
    <property type="nucleotide sequence ID" value="XM_019185305.1"/>
</dbReference>
<dbReference type="AlphaFoldDB" id="A0A1E3P8A3"/>
<gene>
    <name evidence="2" type="ORF">WICANDRAFT_81891</name>
</gene>